<dbReference type="InterPro" id="IPR050113">
    <property type="entry name" value="Ub_conjugating_enzyme"/>
</dbReference>
<name>A0AAW2ZSK4_9EUKA</name>
<keyword evidence="5 7" id="KW-0067">ATP-binding</keyword>
<organism evidence="10 11">
    <name type="scientific">Acrasis kona</name>
    <dbReference type="NCBI Taxonomy" id="1008807"/>
    <lineage>
        <taxon>Eukaryota</taxon>
        <taxon>Discoba</taxon>
        <taxon>Heterolobosea</taxon>
        <taxon>Tetramitia</taxon>
        <taxon>Eutetramitia</taxon>
        <taxon>Acrasidae</taxon>
        <taxon>Acrasis</taxon>
    </lineage>
</organism>
<dbReference type="FunFam" id="3.10.110.10:FF:000041">
    <property type="entry name" value="Ubiquitin-conjugating enzyme E2 T"/>
    <property type="match status" value="1"/>
</dbReference>
<accession>A0AAW2ZSK4</accession>
<feature type="active site" description="Glycyl thioester intermediate" evidence="6">
    <location>
        <position position="86"/>
    </location>
</feature>
<evidence type="ECO:0000256" key="1">
    <source>
        <dbReference type="ARBA" id="ARBA00012486"/>
    </source>
</evidence>
<dbReference type="GO" id="GO:0005524">
    <property type="term" value="F:ATP binding"/>
    <property type="evidence" value="ECO:0007669"/>
    <property type="project" value="UniProtKB-UniRule"/>
</dbReference>
<dbReference type="InterPro" id="IPR016135">
    <property type="entry name" value="UBQ-conjugating_enzyme/RWD"/>
</dbReference>
<evidence type="ECO:0000313" key="10">
    <source>
        <dbReference type="EMBL" id="KAL0491805.1"/>
    </source>
</evidence>
<keyword evidence="11" id="KW-1185">Reference proteome</keyword>
<gene>
    <name evidence="10" type="ORF">AKO1_010249</name>
</gene>
<dbReference type="PANTHER" id="PTHR24067">
    <property type="entry name" value="UBIQUITIN-CONJUGATING ENZYME E2"/>
    <property type="match status" value="1"/>
</dbReference>
<keyword evidence="3 7" id="KW-0547">Nucleotide-binding</keyword>
<reference evidence="10 11" key="1">
    <citation type="submission" date="2024-03" db="EMBL/GenBank/DDBJ databases">
        <title>The Acrasis kona genome and developmental transcriptomes reveal deep origins of eukaryotic multicellular pathways.</title>
        <authorList>
            <person name="Sheikh S."/>
            <person name="Fu C.-J."/>
            <person name="Brown M.W."/>
            <person name="Baldauf S.L."/>
        </authorList>
    </citation>
    <scope>NUCLEOTIDE SEQUENCE [LARGE SCALE GENOMIC DNA]</scope>
    <source>
        <strain evidence="10 11">ATCC MYA-3509</strain>
    </source>
</reference>
<evidence type="ECO:0000256" key="3">
    <source>
        <dbReference type="ARBA" id="ARBA00022741"/>
    </source>
</evidence>
<dbReference type="EMBL" id="JAOPGA020001865">
    <property type="protein sequence ID" value="KAL0491805.1"/>
    <property type="molecule type" value="Genomic_DNA"/>
</dbReference>
<feature type="compositionally biased region" description="Basic and acidic residues" evidence="8">
    <location>
        <begin position="185"/>
        <end position="194"/>
    </location>
</feature>
<dbReference type="GO" id="GO:0061631">
    <property type="term" value="F:ubiquitin conjugating enzyme activity"/>
    <property type="evidence" value="ECO:0007669"/>
    <property type="project" value="UniProtKB-EC"/>
</dbReference>
<evidence type="ECO:0000256" key="8">
    <source>
        <dbReference type="SAM" id="MobiDB-lite"/>
    </source>
</evidence>
<evidence type="ECO:0000259" key="9">
    <source>
        <dbReference type="PROSITE" id="PS50127"/>
    </source>
</evidence>
<evidence type="ECO:0000313" key="11">
    <source>
        <dbReference type="Proteomes" id="UP001431209"/>
    </source>
</evidence>
<dbReference type="PROSITE" id="PS50127">
    <property type="entry name" value="UBC_2"/>
    <property type="match status" value="1"/>
</dbReference>
<comment type="similarity">
    <text evidence="7">Belongs to the ubiquitin-conjugating enzyme family.</text>
</comment>
<feature type="compositionally biased region" description="Low complexity" evidence="8">
    <location>
        <begin position="196"/>
        <end position="207"/>
    </location>
</feature>
<evidence type="ECO:0000256" key="6">
    <source>
        <dbReference type="PROSITE-ProRule" id="PRU10133"/>
    </source>
</evidence>
<dbReference type="SMART" id="SM00212">
    <property type="entry name" value="UBCc"/>
    <property type="match status" value="1"/>
</dbReference>
<feature type="domain" description="UBC core" evidence="9">
    <location>
        <begin position="3"/>
        <end position="152"/>
    </location>
</feature>
<dbReference type="CDD" id="cd23805">
    <property type="entry name" value="UBCc_UBE2T"/>
    <property type="match status" value="1"/>
</dbReference>
<proteinExistence type="inferred from homology"/>
<evidence type="ECO:0000256" key="7">
    <source>
        <dbReference type="RuleBase" id="RU362109"/>
    </source>
</evidence>
<dbReference type="Gene3D" id="3.10.110.10">
    <property type="entry name" value="Ubiquitin Conjugating Enzyme"/>
    <property type="match status" value="1"/>
</dbReference>
<keyword evidence="2" id="KW-0808">Transferase</keyword>
<dbReference type="SUPFAM" id="SSF54495">
    <property type="entry name" value="UBC-like"/>
    <property type="match status" value="1"/>
</dbReference>
<evidence type="ECO:0000256" key="2">
    <source>
        <dbReference type="ARBA" id="ARBA00022679"/>
    </source>
</evidence>
<feature type="compositionally biased region" description="Basic and acidic residues" evidence="8">
    <location>
        <begin position="218"/>
        <end position="230"/>
    </location>
</feature>
<dbReference type="InterPro" id="IPR023313">
    <property type="entry name" value="UBQ-conjugating_AS"/>
</dbReference>
<keyword evidence="4 7" id="KW-0833">Ubl conjugation pathway</keyword>
<dbReference type="InterPro" id="IPR000608">
    <property type="entry name" value="UBC"/>
</dbReference>
<evidence type="ECO:0000256" key="5">
    <source>
        <dbReference type="ARBA" id="ARBA00022840"/>
    </source>
</evidence>
<feature type="region of interest" description="Disordered" evidence="8">
    <location>
        <begin position="151"/>
        <end position="249"/>
    </location>
</feature>
<dbReference type="AlphaFoldDB" id="A0AAW2ZSK4"/>
<dbReference type="PROSITE" id="PS00183">
    <property type="entry name" value="UBC_1"/>
    <property type="match status" value="1"/>
</dbReference>
<dbReference type="Proteomes" id="UP001431209">
    <property type="component" value="Unassembled WGS sequence"/>
</dbReference>
<feature type="compositionally biased region" description="Acidic residues" evidence="8">
    <location>
        <begin position="169"/>
        <end position="184"/>
    </location>
</feature>
<protein>
    <recommendedName>
        <fullName evidence="1">E2 ubiquitin-conjugating enzyme</fullName>
        <ecNumber evidence="1">2.3.2.23</ecNumber>
    </recommendedName>
</protein>
<evidence type="ECO:0000256" key="4">
    <source>
        <dbReference type="ARBA" id="ARBA00022786"/>
    </source>
</evidence>
<dbReference type="Pfam" id="PF00179">
    <property type="entry name" value="UQ_con"/>
    <property type="match status" value="1"/>
</dbReference>
<comment type="caution">
    <text evidence="10">The sequence shown here is derived from an EMBL/GenBank/DDBJ whole genome shotgun (WGS) entry which is preliminary data.</text>
</comment>
<sequence>MSQILIKRMQHEMTILENPPAGIQAYLKNEDKINLLEAKIQGTAGTPYEGGTFKLEITIPDRYDPPIVKFNTPIYHPNIDSGGRICLDILNGPPKGQWKPSININSTLLSIQQLMNDPNPDDPLMAEITKQYRENKPQFIATAKEWTKKHALDQTNVVKPKAAKKVDDDSSDSDSGSESDSDEEPAPKKQKLDSKPTAPISTPTPTTVEKKDQRKKAIIFEDKEEEKVEPTQKPITQKKPTLTVKRKKD</sequence>
<dbReference type="EC" id="2.3.2.23" evidence="1"/>